<evidence type="ECO:0000256" key="2">
    <source>
        <dbReference type="ARBA" id="ARBA00022857"/>
    </source>
</evidence>
<keyword evidence="4" id="KW-0520">NAD</keyword>
<dbReference type="AlphaFoldDB" id="A0A4V3B1T9"/>
<accession>A0A4V3B1T9</accession>
<dbReference type="CDD" id="cd12156">
    <property type="entry name" value="HPPR"/>
    <property type="match status" value="1"/>
</dbReference>
<reference evidence="8 9" key="1">
    <citation type="submission" date="2019-03" db="EMBL/GenBank/DDBJ databases">
        <title>Genome Sequencing and Assembly of Various Microbes Isolated from Partially Reclaimed Soil and Acid Mine Drainage (AMD) Site.</title>
        <authorList>
            <person name="Steinbock B."/>
            <person name="Bechtold R."/>
            <person name="Sevigny J.L."/>
            <person name="Thomas D."/>
            <person name="Cuthill L.R."/>
            <person name="Aveiro Johannsen E.J."/>
            <person name="Thomas K."/>
            <person name="Ghosh A."/>
        </authorList>
    </citation>
    <scope>NUCLEOTIDE SEQUENCE [LARGE SCALE GENOMIC DNA]</scope>
    <source>
        <strain evidence="8 9">S-A3</strain>
    </source>
</reference>
<dbReference type="RefSeq" id="WP_133411617.1">
    <property type="nucleotide sequence ID" value="NZ_SMZT01000011.1"/>
</dbReference>
<dbReference type="GO" id="GO:0030267">
    <property type="term" value="F:glyoxylate reductase (NADPH) activity"/>
    <property type="evidence" value="ECO:0007669"/>
    <property type="project" value="TreeGrafter"/>
</dbReference>
<dbReference type="SUPFAM" id="SSF52283">
    <property type="entry name" value="Formate/glycerate dehydrogenase catalytic domain-like"/>
    <property type="match status" value="1"/>
</dbReference>
<evidence type="ECO:0000259" key="7">
    <source>
        <dbReference type="Pfam" id="PF02826"/>
    </source>
</evidence>
<dbReference type="InterPro" id="IPR036291">
    <property type="entry name" value="NAD(P)-bd_dom_sf"/>
</dbReference>
<gene>
    <name evidence="8" type="ORF">E2R59_17300</name>
</gene>
<name>A0A4V3B1T9_KOCRO</name>
<dbReference type="GeneID" id="64349179"/>
<evidence type="ECO:0000256" key="5">
    <source>
        <dbReference type="RuleBase" id="RU003719"/>
    </source>
</evidence>
<comment type="caution">
    <text evidence="8">The sequence shown here is derived from an EMBL/GenBank/DDBJ whole genome shotgun (WGS) entry which is preliminary data.</text>
</comment>
<dbReference type="InterPro" id="IPR006140">
    <property type="entry name" value="D-isomer_DH_NAD-bd"/>
</dbReference>
<evidence type="ECO:0000256" key="4">
    <source>
        <dbReference type="ARBA" id="ARBA00023027"/>
    </source>
</evidence>
<feature type="domain" description="D-isomer specific 2-hydroxyacid dehydrogenase NAD-binding" evidence="7">
    <location>
        <begin position="124"/>
        <end position="297"/>
    </location>
</feature>
<dbReference type="SUPFAM" id="SSF51735">
    <property type="entry name" value="NAD(P)-binding Rossmann-fold domains"/>
    <property type="match status" value="1"/>
</dbReference>
<organism evidence="8 9">
    <name type="scientific">Kocuria rosea</name>
    <name type="common">Deinococcus erythromyxa</name>
    <name type="synonym">Micrococcus rubens</name>
    <dbReference type="NCBI Taxonomy" id="1275"/>
    <lineage>
        <taxon>Bacteria</taxon>
        <taxon>Bacillati</taxon>
        <taxon>Actinomycetota</taxon>
        <taxon>Actinomycetes</taxon>
        <taxon>Micrococcales</taxon>
        <taxon>Micrococcaceae</taxon>
        <taxon>Kocuria</taxon>
    </lineage>
</organism>
<dbReference type="PROSITE" id="PS00065">
    <property type="entry name" value="D_2_HYDROXYACID_DH_1"/>
    <property type="match status" value="1"/>
</dbReference>
<dbReference type="EMBL" id="SMZT01000011">
    <property type="protein sequence ID" value="TDL38188.1"/>
    <property type="molecule type" value="Genomic_DNA"/>
</dbReference>
<evidence type="ECO:0000313" key="9">
    <source>
        <dbReference type="Proteomes" id="UP000295163"/>
    </source>
</evidence>
<evidence type="ECO:0000256" key="3">
    <source>
        <dbReference type="ARBA" id="ARBA00023002"/>
    </source>
</evidence>
<comment type="similarity">
    <text evidence="1 5">Belongs to the D-isomer specific 2-hydroxyacid dehydrogenase family.</text>
</comment>
<dbReference type="GO" id="GO:0051287">
    <property type="term" value="F:NAD binding"/>
    <property type="evidence" value="ECO:0007669"/>
    <property type="project" value="InterPro"/>
</dbReference>
<sequence>MTNFAPAAAESTVQSAGAGILQVGPVNPTVQAVLASEFGAARLPDAPGEREVFLAEHADEVRIAVCSGKVGVDTDLMRRLGNLDAIVNFGVGYDATDVDQAATRGIPISNTPDVLTDCVADTALALYLDVLRRISAADRYVRRGDWETKGNFPLAVRASGRRVGILGLGRIGGAIARRLEGFGCEIHYHNRRPLEGTTYAYQDSAEELAGAVDVLIVAAAGGPASVGLVGASVLANLGPEGYLINIARGSVVDEDALVAALLGGRLGGAGLDVFADEPRVPSALRELDNVVLLPHLASGTVETRGDMAELTLANLRSFLDGGTLLTPIS</sequence>
<dbReference type="InterPro" id="IPR006139">
    <property type="entry name" value="D-isomer_2_OHA_DH_cat_dom"/>
</dbReference>
<dbReference type="PANTHER" id="PTHR10996">
    <property type="entry name" value="2-HYDROXYACID DEHYDROGENASE-RELATED"/>
    <property type="match status" value="1"/>
</dbReference>
<dbReference type="Pfam" id="PF02826">
    <property type="entry name" value="2-Hacid_dh_C"/>
    <property type="match status" value="1"/>
</dbReference>
<dbReference type="Gene3D" id="3.40.50.720">
    <property type="entry name" value="NAD(P)-binding Rossmann-like Domain"/>
    <property type="match status" value="2"/>
</dbReference>
<keyword evidence="3 5" id="KW-0560">Oxidoreductase</keyword>
<evidence type="ECO:0000256" key="1">
    <source>
        <dbReference type="ARBA" id="ARBA00005854"/>
    </source>
</evidence>
<keyword evidence="2" id="KW-0521">NADP</keyword>
<evidence type="ECO:0000259" key="6">
    <source>
        <dbReference type="Pfam" id="PF00389"/>
    </source>
</evidence>
<dbReference type="InterPro" id="IPR029752">
    <property type="entry name" value="D-isomer_DH_CS1"/>
</dbReference>
<dbReference type="Proteomes" id="UP000295163">
    <property type="component" value="Unassembled WGS sequence"/>
</dbReference>
<evidence type="ECO:0000313" key="8">
    <source>
        <dbReference type="EMBL" id="TDL38188.1"/>
    </source>
</evidence>
<dbReference type="PANTHER" id="PTHR10996:SF178">
    <property type="entry name" value="2-HYDROXYACID DEHYDROGENASE YGL185C-RELATED"/>
    <property type="match status" value="1"/>
</dbReference>
<proteinExistence type="inferred from homology"/>
<feature type="domain" description="D-isomer specific 2-hydroxyacid dehydrogenase catalytic" evidence="6">
    <location>
        <begin position="54"/>
        <end position="327"/>
    </location>
</feature>
<protein>
    <submittedName>
        <fullName evidence="8">2-hydroxyacid dehydrogenase</fullName>
    </submittedName>
</protein>
<dbReference type="Pfam" id="PF00389">
    <property type="entry name" value="2-Hacid_dh"/>
    <property type="match status" value="1"/>
</dbReference>
<dbReference type="FunFam" id="3.40.50.720:FF:000213">
    <property type="entry name" value="Putative 2-hydroxyacid dehydrogenase"/>
    <property type="match status" value="1"/>
</dbReference>
<dbReference type="InterPro" id="IPR050223">
    <property type="entry name" value="D-isomer_2-hydroxyacid_DH"/>
</dbReference>
<dbReference type="GO" id="GO:0016618">
    <property type="term" value="F:hydroxypyruvate reductase [NAD(P)H] activity"/>
    <property type="evidence" value="ECO:0007669"/>
    <property type="project" value="TreeGrafter"/>
</dbReference>
<dbReference type="GO" id="GO:0005829">
    <property type="term" value="C:cytosol"/>
    <property type="evidence" value="ECO:0007669"/>
    <property type="project" value="TreeGrafter"/>
</dbReference>